<dbReference type="Gene3D" id="3.30.360.10">
    <property type="entry name" value="Dihydrodipicolinate Reductase, domain 2"/>
    <property type="match status" value="1"/>
</dbReference>
<keyword evidence="1" id="KW-0560">Oxidoreductase</keyword>
<protein>
    <submittedName>
        <fullName evidence="4">Saccharopine dehydrogenase</fullName>
    </submittedName>
</protein>
<dbReference type="PANTHER" id="PTHR11133">
    <property type="entry name" value="SACCHAROPINE DEHYDROGENASE"/>
    <property type="match status" value="1"/>
</dbReference>
<dbReference type="InterPro" id="IPR005097">
    <property type="entry name" value="Sacchrp_dh_NADP-bd"/>
</dbReference>
<dbReference type="PANTHER" id="PTHR11133:SF22">
    <property type="entry name" value="ALPHA-AMINOADIPIC SEMIALDEHYDE SYNTHASE, MITOCHONDRIAL"/>
    <property type="match status" value="1"/>
</dbReference>
<evidence type="ECO:0000256" key="1">
    <source>
        <dbReference type="ARBA" id="ARBA00023002"/>
    </source>
</evidence>
<reference evidence="4 5" key="1">
    <citation type="submission" date="2020-02" db="EMBL/GenBank/DDBJ databases">
        <title>Genome sequencing for Draconibacterium sp. strain M1.</title>
        <authorList>
            <person name="Park S.-J."/>
        </authorList>
    </citation>
    <scope>NUCLEOTIDE SEQUENCE [LARGE SCALE GENOMIC DNA]</scope>
    <source>
        <strain evidence="4 5">M1</strain>
    </source>
</reference>
<evidence type="ECO:0000259" key="3">
    <source>
        <dbReference type="Pfam" id="PF16653"/>
    </source>
</evidence>
<dbReference type="InterPro" id="IPR036291">
    <property type="entry name" value="NAD(P)-bd_dom_sf"/>
</dbReference>
<feature type="domain" description="Saccharopine dehydrogenase NADP binding" evidence="2">
    <location>
        <begin position="4"/>
        <end position="115"/>
    </location>
</feature>
<dbReference type="Gene3D" id="1.10.1870.10">
    <property type="entry name" value="Domain 3, Saccharopine reductase"/>
    <property type="match status" value="1"/>
</dbReference>
<evidence type="ECO:0000259" key="2">
    <source>
        <dbReference type="Pfam" id="PF03435"/>
    </source>
</evidence>
<dbReference type="EMBL" id="CP048409">
    <property type="protein sequence ID" value="QIA07498.1"/>
    <property type="molecule type" value="Genomic_DNA"/>
</dbReference>
<dbReference type="InterPro" id="IPR032095">
    <property type="entry name" value="Sacchrp_dh-like_C"/>
</dbReference>
<dbReference type="Proteomes" id="UP000474630">
    <property type="component" value="Chromosome"/>
</dbReference>
<dbReference type="Pfam" id="PF16653">
    <property type="entry name" value="Sacchrp_dh_C"/>
    <property type="match status" value="1"/>
</dbReference>
<gene>
    <name evidence="4" type="ORF">G0Q07_07075</name>
</gene>
<dbReference type="GO" id="GO:0004753">
    <property type="term" value="F:saccharopine dehydrogenase activity"/>
    <property type="evidence" value="ECO:0007669"/>
    <property type="project" value="TreeGrafter"/>
</dbReference>
<dbReference type="InterPro" id="IPR051168">
    <property type="entry name" value="AASS"/>
</dbReference>
<sequence>MKNILIFGAGRSSVFLLTYLAERALKYRWHIKVVGAEESDFVKRLKLSFSILNVRDEFARDQEVREADLVISMLPARFHKLVMQSCLKFSKSLFTASYESKEMQLVEDEVKSKGLLFLNECGLDPGLDHMSAMRVINHIKQEGHKLEAFESFTGGLVAPESDDNPWHYKFSWNPRNVVLAGQGGPAQFIQKGKVKYIPYNRLFRRTELIKIDDYGWFEGYANRDSLSYIGKYGLQEVPTVYRGTLRRPGFCKAWNVFVQLGATSDDHFIDNVEDMTYREFINSFLYYHPADTIDLKLYHSMQISMDSEIVPKLEWLGIFEKRKIGLKRATPAQVMEKLLSEKWQLMPDDKDMIVMWHKFEYLDRNTKEKVEKNSSLVVIGESGEKTAMAKTVGLPLAVAAKLFLTKKLNQSGICIPTQPEIYEPILDELEKFGIKFTETEKRLVVKQDSE</sequence>
<dbReference type="Gene3D" id="3.40.50.720">
    <property type="entry name" value="NAD(P)-binding Rossmann-like Domain"/>
    <property type="match status" value="1"/>
</dbReference>
<proteinExistence type="predicted"/>
<dbReference type="AlphaFoldDB" id="A0A6C0RA83"/>
<accession>A0A6C0RA83</accession>
<evidence type="ECO:0000313" key="4">
    <source>
        <dbReference type="EMBL" id="QIA07498.1"/>
    </source>
</evidence>
<dbReference type="SUPFAM" id="SSF55347">
    <property type="entry name" value="Glyceraldehyde-3-phosphate dehydrogenase-like, C-terminal domain"/>
    <property type="match status" value="1"/>
</dbReference>
<dbReference type="GO" id="GO:0019878">
    <property type="term" value="P:lysine biosynthetic process via aminoadipic acid"/>
    <property type="evidence" value="ECO:0007669"/>
    <property type="project" value="TreeGrafter"/>
</dbReference>
<feature type="domain" description="Saccharopine dehydrogenase-like C-terminal" evidence="3">
    <location>
        <begin position="122"/>
        <end position="434"/>
    </location>
</feature>
<evidence type="ECO:0000313" key="5">
    <source>
        <dbReference type="Proteomes" id="UP000474630"/>
    </source>
</evidence>
<name>A0A6C0RA83_9BACT</name>
<dbReference type="RefSeq" id="WP_163345420.1">
    <property type="nucleotide sequence ID" value="NZ_CP048409.1"/>
</dbReference>
<dbReference type="GO" id="GO:0005737">
    <property type="term" value="C:cytoplasm"/>
    <property type="evidence" value="ECO:0007669"/>
    <property type="project" value="TreeGrafter"/>
</dbReference>
<dbReference type="SUPFAM" id="SSF51735">
    <property type="entry name" value="NAD(P)-binding Rossmann-fold domains"/>
    <property type="match status" value="1"/>
</dbReference>
<dbReference type="Pfam" id="PF03435">
    <property type="entry name" value="Sacchrp_dh_NADP"/>
    <property type="match status" value="1"/>
</dbReference>
<organism evidence="4 5">
    <name type="scientific">Draconibacterium halophilum</name>
    <dbReference type="NCBI Taxonomy" id="2706887"/>
    <lineage>
        <taxon>Bacteria</taxon>
        <taxon>Pseudomonadati</taxon>
        <taxon>Bacteroidota</taxon>
        <taxon>Bacteroidia</taxon>
        <taxon>Marinilabiliales</taxon>
        <taxon>Prolixibacteraceae</taxon>
        <taxon>Draconibacterium</taxon>
    </lineage>
</organism>
<dbReference type="KEGG" id="drc:G0Q07_07075"/>
<keyword evidence="5" id="KW-1185">Reference proteome</keyword>